<dbReference type="InterPro" id="IPR000581">
    <property type="entry name" value="ILV_EDD_N"/>
</dbReference>
<keyword evidence="5 8" id="KW-0456">Lyase</keyword>
<keyword evidence="2" id="KW-0479">Metal-binding</keyword>
<dbReference type="AlphaFoldDB" id="A0A399IXG0"/>
<evidence type="ECO:0000256" key="5">
    <source>
        <dbReference type="ARBA" id="ARBA00023239"/>
    </source>
</evidence>
<dbReference type="Proteomes" id="UP000265848">
    <property type="component" value="Unassembled WGS sequence"/>
</dbReference>
<evidence type="ECO:0000313" key="9">
    <source>
        <dbReference type="Proteomes" id="UP000265848"/>
    </source>
</evidence>
<feature type="domain" description="Dihydroxy-acid/6-phosphogluconate dehydratase C-terminal" evidence="7">
    <location>
        <begin position="367"/>
        <end position="561"/>
    </location>
</feature>
<protein>
    <submittedName>
        <fullName evidence="8">Dihydroxy-acid dehydratase</fullName>
        <ecNumber evidence="8">4.2.1.9</ecNumber>
    </submittedName>
</protein>
<dbReference type="InterPro" id="IPR056740">
    <property type="entry name" value="ILV_EDD_C"/>
</dbReference>
<dbReference type="RefSeq" id="WP_119400739.1">
    <property type="nucleotide sequence ID" value="NZ_QWJJ01000027.1"/>
</dbReference>
<gene>
    <name evidence="8" type="ORF">DL237_19920</name>
</gene>
<evidence type="ECO:0000259" key="6">
    <source>
        <dbReference type="Pfam" id="PF00920"/>
    </source>
</evidence>
<keyword evidence="9" id="KW-1185">Reference proteome</keyword>
<name>A0A399IXG0_9RHOB</name>
<keyword evidence="4" id="KW-0411">Iron-sulfur</keyword>
<dbReference type="InterPro" id="IPR037237">
    <property type="entry name" value="IlvD/EDD_N"/>
</dbReference>
<evidence type="ECO:0000256" key="4">
    <source>
        <dbReference type="ARBA" id="ARBA00023014"/>
    </source>
</evidence>
<dbReference type="FunFam" id="3.50.30.80:FF:000001">
    <property type="entry name" value="Dihydroxy-acid dehydratase"/>
    <property type="match status" value="1"/>
</dbReference>
<evidence type="ECO:0000256" key="3">
    <source>
        <dbReference type="ARBA" id="ARBA00023004"/>
    </source>
</evidence>
<comment type="caution">
    <text evidence="8">The sequence shown here is derived from an EMBL/GenBank/DDBJ whole genome shotgun (WGS) entry which is preliminary data.</text>
</comment>
<proteinExistence type="inferred from homology"/>
<dbReference type="Pfam" id="PF24877">
    <property type="entry name" value="ILV_EDD_C"/>
    <property type="match status" value="1"/>
</dbReference>
<dbReference type="InterPro" id="IPR052352">
    <property type="entry name" value="Sugar_Degrad_Dehydratases"/>
</dbReference>
<dbReference type="PANTHER" id="PTHR43183:SF2">
    <property type="entry name" value="DIHYDROXY-ACID DEHYDRATASE"/>
    <property type="match status" value="1"/>
</dbReference>
<accession>A0A399IXG0</accession>
<dbReference type="EMBL" id="QWJJ01000027">
    <property type="protein sequence ID" value="RII36949.1"/>
    <property type="molecule type" value="Genomic_DNA"/>
</dbReference>
<dbReference type="EC" id="4.2.1.9" evidence="8"/>
<dbReference type="InterPro" id="IPR020558">
    <property type="entry name" value="DiOHA_6PGluconate_deHydtase_CS"/>
</dbReference>
<dbReference type="Pfam" id="PF00920">
    <property type="entry name" value="ILVD_EDD_N"/>
    <property type="match status" value="1"/>
</dbReference>
<dbReference type="PANTHER" id="PTHR43183">
    <property type="entry name" value="HYPOTHETICAL DIHYDROXYACID DEHYDRATASE (EUROFUNG)-RELATED"/>
    <property type="match status" value="1"/>
</dbReference>
<dbReference type="PROSITE" id="PS00886">
    <property type="entry name" value="ILVD_EDD_1"/>
    <property type="match status" value="1"/>
</dbReference>
<evidence type="ECO:0000313" key="8">
    <source>
        <dbReference type="EMBL" id="RII36949.1"/>
    </source>
</evidence>
<dbReference type="NCBIfam" id="NF009560">
    <property type="entry name" value="PRK13017.1"/>
    <property type="match status" value="1"/>
</dbReference>
<evidence type="ECO:0000256" key="2">
    <source>
        <dbReference type="ARBA" id="ARBA00022723"/>
    </source>
</evidence>
<evidence type="ECO:0000259" key="7">
    <source>
        <dbReference type="Pfam" id="PF24877"/>
    </source>
</evidence>
<dbReference type="SUPFAM" id="SSF52016">
    <property type="entry name" value="LeuD/IlvD-like"/>
    <property type="match status" value="1"/>
</dbReference>
<sequence>MPTAPRKTPDQLRSSRWFAPDDLRSFGHRSRMMQLGYTDAEYRDKPIIGILNTWSELNSCHSHFPERVRDVKRGVAMAGGFPVEMPALSVDESFNKPTSMLYRNMLAMETEEQIRAHPLDGVVLMGGCDKTTPGLVMGAITAGVPMIYLPAGPMLRGNYAGRILGSGSDAWKYWDERRAGNISDEEWLGVQGGIARSAGTCMTMGTASTMTAITDAMGLTLPGASSIPAVDSGHMRMSSECGRRIVDMVWEDLTPSRIITPAAVQNAAIVAMATGCSTNAVIHLIAMARRAGVDLTLDDLDALGRTTPLIANVRPSGKDYLMEDFFFAGGLRALMKQMEERLDTSCITVTGKTLGENLEGAVVYNDDVIRPLSNPVYKEGSLALLRGNLCPDGAVIKPAACDPKYHVHQGPALVFDSYPEMKAAIDDENLDVTPDTVLVLRNAGPQGGPGMPEWGMLPIPKALIKQGHRDMLRISDSRMSGTSYGACVLHVAPESFVGGPLALLKTGDIVRLDLPNRSLDMLVDDDEIGRRRAAWQPPQPRYERGYGYMFSRHVTQADKGCDFDYLEAGFGAAAPEPDIF</sequence>
<dbReference type="InterPro" id="IPR042096">
    <property type="entry name" value="Dihydro-acid_dehy_C"/>
</dbReference>
<reference evidence="8 9" key="1">
    <citation type="submission" date="2018-08" db="EMBL/GenBank/DDBJ databases">
        <title>Pseudooceanicola sediminis CY03 in the family Rhodobacteracea.</title>
        <authorList>
            <person name="Zhang Y.-J."/>
        </authorList>
    </citation>
    <scope>NUCLEOTIDE SEQUENCE [LARGE SCALE GENOMIC DNA]</scope>
    <source>
        <strain evidence="8 9">CY03</strain>
    </source>
</reference>
<keyword evidence="3" id="KW-0408">Iron</keyword>
<comment type="similarity">
    <text evidence="1">Belongs to the IlvD/Edd family.</text>
</comment>
<dbReference type="OrthoDB" id="9807077at2"/>
<dbReference type="NCBIfam" id="NF004784">
    <property type="entry name" value="PRK06131.1"/>
    <property type="match status" value="1"/>
</dbReference>
<dbReference type="NCBIfam" id="NF009559">
    <property type="entry name" value="PRK13016.1"/>
    <property type="match status" value="1"/>
</dbReference>
<dbReference type="GO" id="GO:0051536">
    <property type="term" value="F:iron-sulfur cluster binding"/>
    <property type="evidence" value="ECO:0007669"/>
    <property type="project" value="UniProtKB-KW"/>
</dbReference>
<dbReference type="GO" id="GO:0046872">
    <property type="term" value="F:metal ion binding"/>
    <property type="evidence" value="ECO:0007669"/>
    <property type="project" value="UniProtKB-KW"/>
</dbReference>
<dbReference type="GO" id="GO:0004160">
    <property type="term" value="F:dihydroxy-acid dehydratase activity"/>
    <property type="evidence" value="ECO:0007669"/>
    <property type="project" value="UniProtKB-EC"/>
</dbReference>
<dbReference type="Gene3D" id="3.50.30.80">
    <property type="entry name" value="IlvD/EDD C-terminal domain-like"/>
    <property type="match status" value="1"/>
</dbReference>
<feature type="domain" description="Dihydroxy-acid/6-phosphogluconate dehydratase N-terminal" evidence="6">
    <location>
        <begin position="45"/>
        <end position="357"/>
    </location>
</feature>
<dbReference type="SUPFAM" id="SSF143975">
    <property type="entry name" value="IlvD/EDD N-terminal domain-like"/>
    <property type="match status" value="1"/>
</dbReference>
<evidence type="ECO:0000256" key="1">
    <source>
        <dbReference type="ARBA" id="ARBA00006486"/>
    </source>
</evidence>
<organism evidence="8 9">
    <name type="scientific">Pseudooceanicola sediminis</name>
    <dbReference type="NCBI Taxonomy" id="2211117"/>
    <lineage>
        <taxon>Bacteria</taxon>
        <taxon>Pseudomonadati</taxon>
        <taxon>Pseudomonadota</taxon>
        <taxon>Alphaproteobacteria</taxon>
        <taxon>Rhodobacterales</taxon>
        <taxon>Paracoccaceae</taxon>
        <taxon>Pseudooceanicola</taxon>
    </lineage>
</organism>